<reference evidence="2" key="1">
    <citation type="submission" date="2021-06" db="EMBL/GenBank/DDBJ databases">
        <title>Parelaphostrongylus tenuis whole genome reference sequence.</title>
        <authorList>
            <person name="Garwood T.J."/>
            <person name="Larsen P.A."/>
            <person name="Fountain-Jones N.M."/>
            <person name="Garbe J.R."/>
            <person name="Macchietto M.G."/>
            <person name="Kania S.A."/>
            <person name="Gerhold R.W."/>
            <person name="Richards J.E."/>
            <person name="Wolf T.M."/>
        </authorList>
    </citation>
    <scope>NUCLEOTIDE SEQUENCE</scope>
    <source>
        <strain evidence="2">MNPRO001-30</strain>
        <tissue evidence="2">Meninges</tissue>
    </source>
</reference>
<dbReference type="EMBL" id="JAHQIW010004297">
    <property type="protein sequence ID" value="KAJ1361903.1"/>
    <property type="molecule type" value="Genomic_DNA"/>
</dbReference>
<feature type="region of interest" description="Disordered" evidence="1">
    <location>
        <begin position="45"/>
        <end position="68"/>
    </location>
</feature>
<accession>A0AAD5QRH8</accession>
<dbReference type="AlphaFoldDB" id="A0AAD5QRH8"/>
<dbReference type="Proteomes" id="UP001196413">
    <property type="component" value="Unassembled WGS sequence"/>
</dbReference>
<name>A0AAD5QRH8_PARTN</name>
<sequence length="68" mass="7564">MAKNVETQLPTAPLESSPMMSDSATTQAFGDSTCPIESLYEWPSREHHPGRIQDGPGVTLFENRYHDT</sequence>
<feature type="region of interest" description="Disordered" evidence="1">
    <location>
        <begin position="1"/>
        <end position="30"/>
    </location>
</feature>
<gene>
    <name evidence="2" type="ORF">KIN20_021282</name>
</gene>
<feature type="compositionally biased region" description="Polar residues" evidence="1">
    <location>
        <begin position="1"/>
        <end position="10"/>
    </location>
</feature>
<protein>
    <submittedName>
        <fullName evidence="2">Uncharacterized protein</fullName>
    </submittedName>
</protein>
<feature type="compositionally biased region" description="Polar residues" evidence="1">
    <location>
        <begin position="18"/>
        <end position="30"/>
    </location>
</feature>
<evidence type="ECO:0000313" key="2">
    <source>
        <dbReference type="EMBL" id="KAJ1361903.1"/>
    </source>
</evidence>
<comment type="caution">
    <text evidence="2">The sequence shown here is derived from an EMBL/GenBank/DDBJ whole genome shotgun (WGS) entry which is preliminary data.</text>
</comment>
<keyword evidence="3" id="KW-1185">Reference proteome</keyword>
<proteinExistence type="predicted"/>
<evidence type="ECO:0000256" key="1">
    <source>
        <dbReference type="SAM" id="MobiDB-lite"/>
    </source>
</evidence>
<organism evidence="2 3">
    <name type="scientific">Parelaphostrongylus tenuis</name>
    <name type="common">Meningeal worm</name>
    <dbReference type="NCBI Taxonomy" id="148309"/>
    <lineage>
        <taxon>Eukaryota</taxon>
        <taxon>Metazoa</taxon>
        <taxon>Ecdysozoa</taxon>
        <taxon>Nematoda</taxon>
        <taxon>Chromadorea</taxon>
        <taxon>Rhabditida</taxon>
        <taxon>Rhabditina</taxon>
        <taxon>Rhabditomorpha</taxon>
        <taxon>Strongyloidea</taxon>
        <taxon>Metastrongylidae</taxon>
        <taxon>Parelaphostrongylus</taxon>
    </lineage>
</organism>
<evidence type="ECO:0000313" key="3">
    <source>
        <dbReference type="Proteomes" id="UP001196413"/>
    </source>
</evidence>